<comment type="caution">
    <text evidence="1">The sequence shown here is derived from an EMBL/GenBank/DDBJ whole genome shotgun (WGS) entry which is preliminary data.</text>
</comment>
<feature type="non-terminal residue" evidence="1">
    <location>
        <position position="1"/>
    </location>
</feature>
<dbReference type="EMBL" id="JBJQND010000015">
    <property type="protein sequence ID" value="KAL3852962.1"/>
    <property type="molecule type" value="Genomic_DNA"/>
</dbReference>
<protein>
    <submittedName>
        <fullName evidence="1">Uncharacterized protein</fullName>
    </submittedName>
</protein>
<proteinExistence type="predicted"/>
<keyword evidence="2" id="KW-1185">Reference proteome</keyword>
<feature type="non-terminal residue" evidence="1">
    <location>
        <position position="58"/>
    </location>
</feature>
<name>A0ABD3UU03_SINWO</name>
<accession>A0ABD3UU03</accession>
<organism evidence="1 2">
    <name type="scientific">Sinanodonta woodiana</name>
    <name type="common">Chinese pond mussel</name>
    <name type="synonym">Anodonta woodiana</name>
    <dbReference type="NCBI Taxonomy" id="1069815"/>
    <lineage>
        <taxon>Eukaryota</taxon>
        <taxon>Metazoa</taxon>
        <taxon>Spiralia</taxon>
        <taxon>Lophotrochozoa</taxon>
        <taxon>Mollusca</taxon>
        <taxon>Bivalvia</taxon>
        <taxon>Autobranchia</taxon>
        <taxon>Heteroconchia</taxon>
        <taxon>Palaeoheterodonta</taxon>
        <taxon>Unionida</taxon>
        <taxon>Unionoidea</taxon>
        <taxon>Unionidae</taxon>
        <taxon>Unioninae</taxon>
        <taxon>Sinanodonta</taxon>
    </lineage>
</organism>
<sequence length="58" mass="6838">TSIDIHYASLQRFKFSSERELEEINFRDSMHYRDEIFTPAGENPDKIKTTSKLKVVFA</sequence>
<evidence type="ECO:0000313" key="1">
    <source>
        <dbReference type="EMBL" id="KAL3852962.1"/>
    </source>
</evidence>
<reference evidence="1 2" key="1">
    <citation type="submission" date="2024-11" db="EMBL/GenBank/DDBJ databases">
        <title>Chromosome-level genome assembly of the freshwater bivalve Anodonta woodiana.</title>
        <authorList>
            <person name="Chen X."/>
        </authorList>
    </citation>
    <scope>NUCLEOTIDE SEQUENCE [LARGE SCALE GENOMIC DNA]</scope>
    <source>
        <strain evidence="1">MN2024</strain>
        <tissue evidence="1">Gills</tissue>
    </source>
</reference>
<gene>
    <name evidence="1" type="ORF">ACJMK2_016567</name>
</gene>
<evidence type="ECO:0000313" key="2">
    <source>
        <dbReference type="Proteomes" id="UP001634394"/>
    </source>
</evidence>
<dbReference type="Proteomes" id="UP001634394">
    <property type="component" value="Unassembled WGS sequence"/>
</dbReference>
<dbReference type="AlphaFoldDB" id="A0ABD3UU03"/>